<proteinExistence type="predicted"/>
<feature type="region of interest" description="Disordered" evidence="1">
    <location>
        <begin position="1"/>
        <end position="57"/>
    </location>
</feature>
<evidence type="ECO:0000313" key="2">
    <source>
        <dbReference type="EMBL" id="GBN37953.1"/>
    </source>
</evidence>
<evidence type="ECO:0000256" key="1">
    <source>
        <dbReference type="SAM" id="MobiDB-lite"/>
    </source>
</evidence>
<evidence type="ECO:0000313" key="3">
    <source>
        <dbReference type="Proteomes" id="UP000499080"/>
    </source>
</evidence>
<feature type="compositionally biased region" description="Polar residues" evidence="1">
    <location>
        <begin position="8"/>
        <end position="21"/>
    </location>
</feature>
<feature type="non-terminal residue" evidence="2">
    <location>
        <position position="1"/>
    </location>
</feature>
<accession>A0A4Y2NGB6</accession>
<reference evidence="2 3" key="1">
    <citation type="journal article" date="2019" name="Sci. Rep.">
        <title>Orb-weaving spider Araneus ventricosus genome elucidates the spidroin gene catalogue.</title>
        <authorList>
            <person name="Kono N."/>
            <person name="Nakamura H."/>
            <person name="Ohtoshi R."/>
            <person name="Moran D.A.P."/>
            <person name="Shinohara A."/>
            <person name="Yoshida Y."/>
            <person name="Fujiwara M."/>
            <person name="Mori M."/>
            <person name="Tomita M."/>
            <person name="Arakawa K."/>
        </authorList>
    </citation>
    <scope>NUCLEOTIDE SEQUENCE [LARGE SCALE GENOMIC DNA]</scope>
</reference>
<gene>
    <name evidence="2" type="ORF">AVEN_164209_1</name>
</gene>
<dbReference type="Proteomes" id="UP000499080">
    <property type="component" value="Unassembled WGS sequence"/>
</dbReference>
<dbReference type="EMBL" id="BGPR01209339">
    <property type="protein sequence ID" value="GBN37953.1"/>
    <property type="molecule type" value="Genomic_DNA"/>
</dbReference>
<organism evidence="2 3">
    <name type="scientific">Araneus ventricosus</name>
    <name type="common">Orbweaver spider</name>
    <name type="synonym">Epeira ventricosa</name>
    <dbReference type="NCBI Taxonomy" id="182803"/>
    <lineage>
        <taxon>Eukaryota</taxon>
        <taxon>Metazoa</taxon>
        <taxon>Ecdysozoa</taxon>
        <taxon>Arthropoda</taxon>
        <taxon>Chelicerata</taxon>
        <taxon>Arachnida</taxon>
        <taxon>Araneae</taxon>
        <taxon>Araneomorphae</taxon>
        <taxon>Entelegynae</taxon>
        <taxon>Araneoidea</taxon>
        <taxon>Araneidae</taxon>
        <taxon>Araneus</taxon>
    </lineage>
</organism>
<name>A0A4Y2NGB6_ARAVE</name>
<protein>
    <submittedName>
        <fullName evidence="2">Uncharacterized protein</fullName>
    </submittedName>
</protein>
<dbReference type="AlphaFoldDB" id="A0A4Y2NGB6"/>
<keyword evidence="3" id="KW-1185">Reference proteome</keyword>
<sequence>DGPHNFEPQRTTPELTSSPLQNPAPCQREDIWPPASYFESQRATPELPPSPLQTHAPCQREDLWSPTCYFACNRPTYTTDLEPSGPEAQTLPLGHRGLPQRSKSLLKSLPMCL</sequence>
<comment type="caution">
    <text evidence="2">The sequence shown here is derived from an EMBL/GenBank/DDBJ whole genome shotgun (WGS) entry which is preliminary data.</text>
</comment>